<dbReference type="EMBL" id="RKLV01000011">
    <property type="protein sequence ID" value="MCX2819759.1"/>
    <property type="molecule type" value="Genomic_DNA"/>
</dbReference>
<keyword evidence="1" id="KW-1133">Transmembrane helix</keyword>
<keyword evidence="1" id="KW-0472">Membrane</keyword>
<reference evidence="3" key="1">
    <citation type="submission" date="2022-09" db="EMBL/GenBank/DDBJ databases">
        <title>Haloadaptaus new haloarchaeum isolated from saline soil.</title>
        <authorList>
            <person name="Duran-Viseras A."/>
            <person name="Sanchez-Porro C."/>
            <person name="Ventosa A."/>
        </authorList>
    </citation>
    <scope>NUCLEOTIDE SEQUENCE</scope>
    <source>
        <strain evidence="3">F3-133</strain>
    </source>
</reference>
<organism evidence="3 4">
    <name type="scientific">Halorutilus salinus</name>
    <dbReference type="NCBI Taxonomy" id="2487751"/>
    <lineage>
        <taxon>Archaea</taxon>
        <taxon>Methanobacteriati</taxon>
        <taxon>Methanobacteriota</taxon>
        <taxon>Stenosarchaea group</taxon>
        <taxon>Halobacteria</taxon>
        <taxon>Halorutilales</taxon>
        <taxon>Halorutilaceae</taxon>
        <taxon>Halorutilus</taxon>
    </lineage>
</organism>
<evidence type="ECO:0000256" key="1">
    <source>
        <dbReference type="SAM" id="Phobius"/>
    </source>
</evidence>
<dbReference type="Pfam" id="PF26464">
    <property type="entry name" value="DUF8141"/>
    <property type="match status" value="1"/>
</dbReference>
<gene>
    <name evidence="3" type="ORF">EGH25_10405</name>
</gene>
<comment type="caution">
    <text evidence="3">The sequence shown here is derived from an EMBL/GenBank/DDBJ whole genome shotgun (WGS) entry which is preliminary data.</text>
</comment>
<feature type="transmembrane region" description="Helical" evidence="1">
    <location>
        <begin position="40"/>
        <end position="62"/>
    </location>
</feature>
<proteinExistence type="predicted"/>
<dbReference type="InterPro" id="IPR058454">
    <property type="entry name" value="DUF8141"/>
</dbReference>
<sequence>MSVVRWLDSKPFAQQIILLSAVLDPVGIAGGYLLGPRFDLEPIMGAVAGAVAASTVVSLWILRYQQRHA</sequence>
<evidence type="ECO:0000259" key="2">
    <source>
        <dbReference type="Pfam" id="PF26464"/>
    </source>
</evidence>
<evidence type="ECO:0000313" key="3">
    <source>
        <dbReference type="EMBL" id="MCX2819759.1"/>
    </source>
</evidence>
<keyword evidence="4" id="KW-1185">Reference proteome</keyword>
<dbReference type="RefSeq" id="WP_266088320.1">
    <property type="nucleotide sequence ID" value="NZ_RKLV01000011.1"/>
</dbReference>
<dbReference type="Proteomes" id="UP001149411">
    <property type="component" value="Unassembled WGS sequence"/>
</dbReference>
<name>A0A9Q4C7C6_9EURY</name>
<protein>
    <recommendedName>
        <fullName evidence="2">DUF8141 domain-containing protein</fullName>
    </recommendedName>
</protein>
<dbReference type="AlphaFoldDB" id="A0A9Q4C7C6"/>
<evidence type="ECO:0000313" key="4">
    <source>
        <dbReference type="Proteomes" id="UP001149411"/>
    </source>
</evidence>
<keyword evidence="1" id="KW-0812">Transmembrane</keyword>
<feature type="transmembrane region" description="Helical" evidence="1">
    <location>
        <begin position="12"/>
        <end position="34"/>
    </location>
</feature>
<accession>A0A9Q4C7C6</accession>
<feature type="domain" description="DUF8141" evidence="2">
    <location>
        <begin position="2"/>
        <end position="64"/>
    </location>
</feature>